<gene>
    <name evidence="4" type="ORF">MNBD_GAMMA10-1389</name>
</gene>
<reference evidence="4" key="1">
    <citation type="submission" date="2018-06" db="EMBL/GenBank/DDBJ databases">
        <authorList>
            <person name="Zhirakovskaya E."/>
        </authorList>
    </citation>
    <scope>NUCLEOTIDE SEQUENCE</scope>
</reference>
<dbReference type="PANTHER" id="PTHR45138">
    <property type="entry name" value="REGULATORY COMPONENTS OF SENSORY TRANSDUCTION SYSTEM"/>
    <property type="match status" value="1"/>
</dbReference>
<dbReference type="FunFam" id="3.30.70.270:FF:000001">
    <property type="entry name" value="Diguanylate cyclase domain protein"/>
    <property type="match status" value="1"/>
</dbReference>
<dbReference type="InterPro" id="IPR043128">
    <property type="entry name" value="Rev_trsase/Diguanyl_cyclase"/>
</dbReference>
<proteinExistence type="predicted"/>
<dbReference type="CDD" id="cd06225">
    <property type="entry name" value="HAMP"/>
    <property type="match status" value="1"/>
</dbReference>
<dbReference type="InterPro" id="IPR003660">
    <property type="entry name" value="HAMP_dom"/>
</dbReference>
<dbReference type="AlphaFoldDB" id="A0A3B0XVX5"/>
<dbReference type="Gene3D" id="6.10.340.10">
    <property type="match status" value="1"/>
</dbReference>
<evidence type="ECO:0000313" key="4">
    <source>
        <dbReference type="EMBL" id="VAW72515.1"/>
    </source>
</evidence>
<accession>A0A3B0XVX5</accession>
<dbReference type="Gene3D" id="3.30.70.270">
    <property type="match status" value="1"/>
</dbReference>
<dbReference type="GO" id="GO:0052621">
    <property type="term" value="F:diguanylate cyclase activity"/>
    <property type="evidence" value="ECO:0007669"/>
    <property type="project" value="TreeGrafter"/>
</dbReference>
<dbReference type="PANTHER" id="PTHR45138:SF9">
    <property type="entry name" value="DIGUANYLATE CYCLASE DGCM-RELATED"/>
    <property type="match status" value="1"/>
</dbReference>
<dbReference type="SMART" id="SM00267">
    <property type="entry name" value="GGDEF"/>
    <property type="match status" value="1"/>
</dbReference>
<feature type="domain" description="GGDEF" evidence="3">
    <location>
        <begin position="323"/>
        <end position="457"/>
    </location>
</feature>
<keyword evidence="1" id="KW-0812">Transmembrane</keyword>
<evidence type="ECO:0000259" key="2">
    <source>
        <dbReference type="PROSITE" id="PS50885"/>
    </source>
</evidence>
<dbReference type="GO" id="GO:0005886">
    <property type="term" value="C:plasma membrane"/>
    <property type="evidence" value="ECO:0007669"/>
    <property type="project" value="TreeGrafter"/>
</dbReference>
<feature type="transmembrane region" description="Helical" evidence="1">
    <location>
        <begin position="17"/>
        <end position="36"/>
    </location>
</feature>
<dbReference type="SMART" id="SM00304">
    <property type="entry name" value="HAMP"/>
    <property type="match status" value="1"/>
</dbReference>
<dbReference type="CDD" id="cd01949">
    <property type="entry name" value="GGDEF"/>
    <property type="match status" value="1"/>
</dbReference>
<dbReference type="GO" id="GO:1902201">
    <property type="term" value="P:negative regulation of bacterial-type flagellum-dependent cell motility"/>
    <property type="evidence" value="ECO:0007669"/>
    <property type="project" value="TreeGrafter"/>
</dbReference>
<feature type="transmembrane region" description="Helical" evidence="1">
    <location>
        <begin position="203"/>
        <end position="222"/>
    </location>
</feature>
<dbReference type="InterPro" id="IPR050469">
    <property type="entry name" value="Diguanylate_Cyclase"/>
</dbReference>
<dbReference type="EMBL" id="UOFJ01000666">
    <property type="protein sequence ID" value="VAW72515.1"/>
    <property type="molecule type" value="Genomic_DNA"/>
</dbReference>
<dbReference type="PROSITE" id="PS50885">
    <property type="entry name" value="HAMP"/>
    <property type="match status" value="1"/>
</dbReference>
<feature type="domain" description="HAMP" evidence="2">
    <location>
        <begin position="228"/>
        <end position="280"/>
    </location>
</feature>
<dbReference type="InterPro" id="IPR000160">
    <property type="entry name" value="GGDEF_dom"/>
</dbReference>
<sequence>MKFIHNLINRTSIRPQLLMTVAGGIIILLISLIYASTWVTDQQVRKVLVEQGKQAALNLSENSVLALLYDSPENAEMAIQATLSFPGVSQINIYQADTRLFYSSEINPQTRSDHVKLNLPSLNIAGHITDHVAGHVAGHITGEPQIFDEDENHWHFLAPVLLKSSNPSLQEQLFSTPAEKADKLIGYVLVSSSKASLKTISKGILLSNSIIAFIIGFILILISQRTIKRLTQPLYSISDMMQKTEQGEYVPHIDVKGTLEVHHIAEAYNRMISALAERDEKLREHNVHLEKQAMHDHLTGLINRIGFEQALKLAIDECKTLQSQHALCYMDLDKFKIVNDSCGHNAGDQLLQNISGIFRQHIRKDSDSLARVGGDEFALILKNCSIEKAQAIGENICKDVENYRFHWEENVFSIGVSIGITQLDSNAASLHDVISKVDSACYIAKERGRGQVHVIHLEDEDLQSLGSETQIANTIIDCLDNDGFELFCQPIKHLRKTSG</sequence>
<keyword evidence="1" id="KW-1133">Transmembrane helix</keyword>
<protein>
    <submittedName>
        <fullName evidence="4">Diguanylate cyclase/phosphodiesterase (GGDEF &amp; EAL domains) with PAS/PAC sensor(S)</fullName>
    </submittedName>
</protein>
<evidence type="ECO:0000256" key="1">
    <source>
        <dbReference type="SAM" id="Phobius"/>
    </source>
</evidence>
<evidence type="ECO:0000259" key="3">
    <source>
        <dbReference type="PROSITE" id="PS50887"/>
    </source>
</evidence>
<keyword evidence="1" id="KW-0472">Membrane</keyword>
<dbReference type="Pfam" id="PF00990">
    <property type="entry name" value="GGDEF"/>
    <property type="match status" value="1"/>
</dbReference>
<dbReference type="InterPro" id="IPR029787">
    <property type="entry name" value="Nucleotide_cyclase"/>
</dbReference>
<dbReference type="PROSITE" id="PS50887">
    <property type="entry name" value="GGDEF"/>
    <property type="match status" value="1"/>
</dbReference>
<dbReference type="GO" id="GO:0043709">
    <property type="term" value="P:cell adhesion involved in single-species biofilm formation"/>
    <property type="evidence" value="ECO:0007669"/>
    <property type="project" value="TreeGrafter"/>
</dbReference>
<feature type="non-terminal residue" evidence="4">
    <location>
        <position position="499"/>
    </location>
</feature>
<dbReference type="GO" id="GO:0007165">
    <property type="term" value="P:signal transduction"/>
    <property type="evidence" value="ECO:0007669"/>
    <property type="project" value="InterPro"/>
</dbReference>
<dbReference type="NCBIfam" id="TIGR00254">
    <property type="entry name" value="GGDEF"/>
    <property type="match status" value="1"/>
</dbReference>
<dbReference type="SUPFAM" id="SSF55073">
    <property type="entry name" value="Nucleotide cyclase"/>
    <property type="match status" value="1"/>
</dbReference>
<organism evidence="4">
    <name type="scientific">hydrothermal vent metagenome</name>
    <dbReference type="NCBI Taxonomy" id="652676"/>
    <lineage>
        <taxon>unclassified sequences</taxon>
        <taxon>metagenomes</taxon>
        <taxon>ecological metagenomes</taxon>
    </lineage>
</organism>
<name>A0A3B0XVX5_9ZZZZ</name>